<dbReference type="PROSITE" id="PS51257">
    <property type="entry name" value="PROKAR_LIPOPROTEIN"/>
    <property type="match status" value="1"/>
</dbReference>
<accession>A0A0E2ASX5</accession>
<name>A0A0E2ASX5_BACFG</name>
<sequence>MKKKCLWSIMLLFCAILYSCNQEEIVENELPDFPQPTKSRVELRTGQIEVGNITLSADSIITLCDDESNSIVKSATRSSNIYAGNKNGIELSLKIQIGSRLMPGKTDAQKRQRLAKMLAQASQYRVIRGVVTDDDGFVQYVPLNATMTIPCTITDKDFNINGPLRKTIDILFRIFRVPANKDCIEVRINGRLIRDLREFTIICTQIASGKYIYD</sequence>
<dbReference type="HOGENOM" id="CLU_1286629_0_0_10"/>
<feature type="signal peptide" evidence="1">
    <location>
        <begin position="1"/>
        <end position="21"/>
    </location>
</feature>
<proteinExistence type="predicted"/>
<dbReference type="PATRIC" id="fig|997883.3.peg.1464"/>
<reference evidence="2 3" key="1">
    <citation type="submission" date="2012-02" db="EMBL/GenBank/DDBJ databases">
        <title>The Genome Sequence of Bacteroides fragilis CL07T12C05.</title>
        <authorList>
            <consortium name="The Broad Institute Genome Sequencing Platform"/>
            <person name="Earl A."/>
            <person name="Ward D."/>
            <person name="Feldgarden M."/>
            <person name="Gevers D."/>
            <person name="Zitomersky N.L."/>
            <person name="Coyne M.J."/>
            <person name="Comstock L.E."/>
            <person name="Young S.K."/>
            <person name="Zeng Q."/>
            <person name="Gargeya S."/>
            <person name="Fitzgerald M."/>
            <person name="Haas B."/>
            <person name="Abouelleil A."/>
            <person name="Alvarado L."/>
            <person name="Arachchi H.M."/>
            <person name="Berlin A."/>
            <person name="Chapman S.B."/>
            <person name="Gearin G."/>
            <person name="Goldberg J."/>
            <person name="Griggs A."/>
            <person name="Gujja S."/>
            <person name="Hansen M."/>
            <person name="Heiman D."/>
            <person name="Howarth C."/>
            <person name="Larimer J."/>
            <person name="Lui A."/>
            <person name="MacDonald P.J.P."/>
            <person name="McCowen C."/>
            <person name="Montmayeur A."/>
            <person name="Murphy C."/>
            <person name="Neiman D."/>
            <person name="Pearson M."/>
            <person name="Priest M."/>
            <person name="Roberts A."/>
            <person name="Saif S."/>
            <person name="Shea T."/>
            <person name="Sisk P."/>
            <person name="Stolte C."/>
            <person name="Sykes S."/>
            <person name="Wortman J."/>
            <person name="Nusbaum C."/>
            <person name="Birren B."/>
        </authorList>
    </citation>
    <scope>NUCLEOTIDE SEQUENCE [LARGE SCALE GENOMIC DNA]</scope>
    <source>
        <strain evidence="2 3">CL07T12C05</strain>
    </source>
</reference>
<feature type="chain" id="PRO_5002392319" evidence="1">
    <location>
        <begin position="22"/>
        <end position="214"/>
    </location>
</feature>
<dbReference type="Proteomes" id="UP000003879">
    <property type="component" value="Unassembled WGS sequence"/>
</dbReference>
<organism evidence="2 3">
    <name type="scientific">Bacteroides fragilis CL07T12C05</name>
    <dbReference type="NCBI Taxonomy" id="997883"/>
    <lineage>
        <taxon>Bacteria</taxon>
        <taxon>Pseudomonadati</taxon>
        <taxon>Bacteroidota</taxon>
        <taxon>Bacteroidia</taxon>
        <taxon>Bacteroidales</taxon>
        <taxon>Bacteroidaceae</taxon>
        <taxon>Bacteroides</taxon>
    </lineage>
</organism>
<protein>
    <submittedName>
        <fullName evidence="2">Uncharacterized protein</fullName>
    </submittedName>
</protein>
<evidence type="ECO:0000256" key="1">
    <source>
        <dbReference type="SAM" id="SignalP"/>
    </source>
</evidence>
<dbReference type="AlphaFoldDB" id="A0A0E2ASX5"/>
<gene>
    <name evidence="2" type="ORF">HMPREF1056_01392</name>
</gene>
<evidence type="ECO:0000313" key="2">
    <source>
        <dbReference type="EMBL" id="EIY98523.1"/>
    </source>
</evidence>
<evidence type="ECO:0000313" key="3">
    <source>
        <dbReference type="Proteomes" id="UP000003879"/>
    </source>
</evidence>
<dbReference type="EMBL" id="AGXN01000007">
    <property type="protein sequence ID" value="EIY98523.1"/>
    <property type="molecule type" value="Genomic_DNA"/>
</dbReference>
<comment type="caution">
    <text evidence="2">The sequence shown here is derived from an EMBL/GenBank/DDBJ whole genome shotgun (WGS) entry which is preliminary data.</text>
</comment>
<dbReference type="RefSeq" id="WP_005795453.1">
    <property type="nucleotide sequence ID" value="NZ_JH724215.1"/>
</dbReference>
<keyword evidence="1" id="KW-0732">Signal</keyword>